<evidence type="ECO:0000256" key="1">
    <source>
        <dbReference type="ARBA" id="ARBA00004167"/>
    </source>
</evidence>
<dbReference type="InterPro" id="IPR004864">
    <property type="entry name" value="LEA_2"/>
</dbReference>
<feature type="compositionally biased region" description="Polar residues" evidence="5">
    <location>
        <begin position="1"/>
        <end position="12"/>
    </location>
</feature>
<evidence type="ECO:0000256" key="5">
    <source>
        <dbReference type="SAM" id="MobiDB-lite"/>
    </source>
</evidence>
<evidence type="ECO:0000259" key="7">
    <source>
        <dbReference type="Pfam" id="PF03168"/>
    </source>
</evidence>
<dbReference type="SUPFAM" id="SSF117070">
    <property type="entry name" value="LEA14-like"/>
    <property type="match status" value="1"/>
</dbReference>
<dbReference type="PANTHER" id="PTHR31234:SF4">
    <property type="entry name" value="EXPRESSED PROTEIN"/>
    <property type="match status" value="1"/>
</dbReference>
<feature type="region of interest" description="Disordered" evidence="5">
    <location>
        <begin position="1"/>
        <end position="23"/>
    </location>
</feature>
<reference evidence="8 9" key="1">
    <citation type="journal article" date="2021" name="Comput. Struct. Biotechnol. J.">
        <title>De novo genome assembly of the potent medicinal plant Rehmannia glutinosa using nanopore technology.</title>
        <authorList>
            <person name="Ma L."/>
            <person name="Dong C."/>
            <person name="Song C."/>
            <person name="Wang X."/>
            <person name="Zheng X."/>
            <person name="Niu Y."/>
            <person name="Chen S."/>
            <person name="Feng W."/>
        </authorList>
    </citation>
    <scope>NUCLEOTIDE SEQUENCE [LARGE SCALE GENOMIC DNA]</scope>
    <source>
        <strain evidence="8">DH-2019</strain>
    </source>
</reference>
<organism evidence="8 9">
    <name type="scientific">Rehmannia glutinosa</name>
    <name type="common">Chinese foxglove</name>
    <dbReference type="NCBI Taxonomy" id="99300"/>
    <lineage>
        <taxon>Eukaryota</taxon>
        <taxon>Viridiplantae</taxon>
        <taxon>Streptophyta</taxon>
        <taxon>Embryophyta</taxon>
        <taxon>Tracheophyta</taxon>
        <taxon>Spermatophyta</taxon>
        <taxon>Magnoliopsida</taxon>
        <taxon>eudicotyledons</taxon>
        <taxon>Gunneridae</taxon>
        <taxon>Pentapetalae</taxon>
        <taxon>asterids</taxon>
        <taxon>lamiids</taxon>
        <taxon>Lamiales</taxon>
        <taxon>Orobanchaceae</taxon>
        <taxon>Rehmannieae</taxon>
        <taxon>Rehmannia</taxon>
    </lineage>
</organism>
<evidence type="ECO:0000313" key="8">
    <source>
        <dbReference type="EMBL" id="KAK6148866.1"/>
    </source>
</evidence>
<comment type="subcellular location">
    <subcellularLocation>
        <location evidence="1">Membrane</location>
        <topology evidence="1">Single-pass membrane protein</topology>
    </subcellularLocation>
</comment>
<feature type="transmembrane region" description="Helical" evidence="6">
    <location>
        <begin position="50"/>
        <end position="69"/>
    </location>
</feature>
<name>A0ABR0WMU5_REHGL</name>
<dbReference type="PANTHER" id="PTHR31234">
    <property type="entry name" value="LATE EMBRYOGENESIS ABUNDANT (LEA) HYDROXYPROLINE-RICH GLYCOPROTEIN FAMILY"/>
    <property type="match status" value="1"/>
</dbReference>
<gene>
    <name evidence="8" type="ORF">DH2020_016391</name>
</gene>
<protein>
    <recommendedName>
        <fullName evidence="7">Late embryogenesis abundant protein LEA-2 subgroup domain-containing protein</fullName>
    </recommendedName>
</protein>
<sequence length="218" mass="24699">MTATKHSSTSTFQQPLLSEPQPQPPQYVIVLPPYPPPHRHRLLRKTWRRCLFCFATSLLFLVAAAYLLWPSDPDVSIVRLRLDRLHFHTRPKISLDVTLDLTVRVFNKDFYSMNYDSLLVAIGYRGKRLGSVTSDGGHIKARGSSYVNATLQLDRVEIMSDVILLIEDLAKGAVTFDTVSEIGGELGVFVFDLPLKVNLAFDQVHDAIDSVSYFRFPY</sequence>
<accession>A0ABR0WMU5</accession>
<keyword evidence="4 6" id="KW-0472">Membrane</keyword>
<evidence type="ECO:0000256" key="3">
    <source>
        <dbReference type="ARBA" id="ARBA00022989"/>
    </source>
</evidence>
<evidence type="ECO:0000256" key="2">
    <source>
        <dbReference type="ARBA" id="ARBA00022692"/>
    </source>
</evidence>
<evidence type="ECO:0000256" key="6">
    <source>
        <dbReference type="SAM" id="Phobius"/>
    </source>
</evidence>
<feature type="domain" description="Late embryogenesis abundant protein LEA-2 subgroup" evidence="7">
    <location>
        <begin position="102"/>
        <end position="197"/>
    </location>
</feature>
<evidence type="ECO:0000256" key="4">
    <source>
        <dbReference type="ARBA" id="ARBA00023136"/>
    </source>
</evidence>
<dbReference type="Pfam" id="PF03168">
    <property type="entry name" value="LEA_2"/>
    <property type="match status" value="1"/>
</dbReference>
<feature type="compositionally biased region" description="Low complexity" evidence="5">
    <location>
        <begin position="13"/>
        <end position="23"/>
    </location>
</feature>
<dbReference type="Proteomes" id="UP001318860">
    <property type="component" value="Unassembled WGS sequence"/>
</dbReference>
<dbReference type="Gene3D" id="2.60.40.1820">
    <property type="match status" value="1"/>
</dbReference>
<dbReference type="EMBL" id="JABTTQ020000009">
    <property type="protein sequence ID" value="KAK6148866.1"/>
    <property type="molecule type" value="Genomic_DNA"/>
</dbReference>
<evidence type="ECO:0000313" key="9">
    <source>
        <dbReference type="Proteomes" id="UP001318860"/>
    </source>
</evidence>
<proteinExistence type="predicted"/>
<keyword evidence="9" id="KW-1185">Reference proteome</keyword>
<keyword evidence="3 6" id="KW-1133">Transmembrane helix</keyword>
<keyword evidence="2 6" id="KW-0812">Transmembrane</keyword>
<comment type="caution">
    <text evidence="8">The sequence shown here is derived from an EMBL/GenBank/DDBJ whole genome shotgun (WGS) entry which is preliminary data.</text>
</comment>
<dbReference type="InterPro" id="IPR044839">
    <property type="entry name" value="NDR1-like"/>
</dbReference>